<reference evidence="8" key="1">
    <citation type="journal article" date="2022" name="Biotechnol. Bioprocess Eng.">
        <title>Pan-genome Analysis Reveals Comparative Genomic Features of Central Metabolic Pathways in Methylorubrum extorquens.</title>
        <authorList>
            <person name="Lee G.M."/>
            <person name="Scott-Nevros Z.K."/>
            <person name="Lee S.-M."/>
            <person name="Kim D."/>
        </authorList>
    </citation>
    <scope>NUCLEOTIDE SEQUENCE</scope>
    <source>
        <strain evidence="8">ATCC 55366</strain>
    </source>
</reference>
<name>A0AAX3WNM3_METEX</name>
<dbReference type="InterPro" id="IPR019917">
    <property type="entry name" value="RutF"/>
</dbReference>
<evidence type="ECO:0000256" key="4">
    <source>
        <dbReference type="ARBA" id="ARBA00023027"/>
    </source>
</evidence>
<dbReference type="Proteomes" id="UP001223720">
    <property type="component" value="Chromosome"/>
</dbReference>
<dbReference type="NCBIfam" id="TIGR03615">
    <property type="entry name" value="RutF"/>
    <property type="match status" value="1"/>
</dbReference>
<dbReference type="Pfam" id="PF01613">
    <property type="entry name" value="Flavin_Reduct"/>
    <property type="match status" value="1"/>
</dbReference>
<sequence length="205" mass="21084">MTAFETESESTAVPVDAAAYREAMSRLASAVHLITTDGPGGRAGFTASAVCSVSDAPPTLLVCINRASSAYAALTQNGTLCVNTLGEGHETVASLFGGRTPVDERFAAGTWRRLPSGAPALTDALVSFDCRIVGRHAVGSHDVLYCAVEAVAASGQADALLYSERRYRTLPRAPRSGSAPAEPARAARALGARPAEGPALALRSA</sequence>
<dbReference type="SMART" id="SM00903">
    <property type="entry name" value="Flavin_Reduct"/>
    <property type="match status" value="1"/>
</dbReference>
<dbReference type="PANTHER" id="PTHR30466">
    <property type="entry name" value="FLAVIN REDUCTASE"/>
    <property type="match status" value="1"/>
</dbReference>
<dbReference type="InterPro" id="IPR002563">
    <property type="entry name" value="Flavin_Rdtase-like_dom"/>
</dbReference>
<dbReference type="PANTHER" id="PTHR30466:SF1">
    <property type="entry name" value="FMN REDUCTASE (NADH) RUTF"/>
    <property type="match status" value="1"/>
</dbReference>
<dbReference type="GO" id="GO:0052874">
    <property type="term" value="F:FMN reductase (NADH) activity"/>
    <property type="evidence" value="ECO:0007669"/>
    <property type="project" value="UniProtKB-EC"/>
</dbReference>
<evidence type="ECO:0000313" key="8">
    <source>
        <dbReference type="EMBL" id="WHQ71822.1"/>
    </source>
</evidence>
<dbReference type="GO" id="GO:0042602">
    <property type="term" value="F:riboflavin reductase (NADPH) activity"/>
    <property type="evidence" value="ECO:0007669"/>
    <property type="project" value="UniProtKB-UniRule"/>
</dbReference>
<evidence type="ECO:0000256" key="5">
    <source>
        <dbReference type="HAMAP-Rule" id="MF_00833"/>
    </source>
</evidence>
<evidence type="ECO:0000256" key="1">
    <source>
        <dbReference type="ARBA" id="ARBA00022630"/>
    </source>
</evidence>
<keyword evidence="4 5" id="KW-0520">NAD</keyword>
<dbReference type="EC" id="1.5.1.42" evidence="5"/>
<keyword evidence="3 5" id="KW-0560">Oxidoreductase</keyword>
<evidence type="ECO:0000256" key="6">
    <source>
        <dbReference type="SAM" id="MobiDB-lite"/>
    </source>
</evidence>
<keyword evidence="1 5" id="KW-0285">Flavoprotein</keyword>
<dbReference type="GO" id="GO:0010181">
    <property type="term" value="F:FMN binding"/>
    <property type="evidence" value="ECO:0007669"/>
    <property type="project" value="InterPro"/>
</dbReference>
<dbReference type="RefSeq" id="WP_056111447.1">
    <property type="nucleotide sequence ID" value="NZ_CP073633.1"/>
</dbReference>
<accession>A0AAX3WNM3</accession>
<comment type="similarity">
    <text evidence="5">Belongs to the non-flavoprotein flavin reductase family. RutF subfamily.</text>
</comment>
<evidence type="ECO:0000256" key="3">
    <source>
        <dbReference type="ARBA" id="ARBA00023002"/>
    </source>
</evidence>
<protein>
    <recommendedName>
        <fullName evidence="5">FMN reductase (NADH) RutF</fullName>
        <ecNumber evidence="5">1.5.1.42</ecNumber>
    </recommendedName>
    <alternativeName>
        <fullName evidence="5">FMN reductase</fullName>
    </alternativeName>
    <alternativeName>
        <fullName evidence="5">NADH-flavin reductase RutF</fullName>
    </alternativeName>
    <alternativeName>
        <fullName evidence="5">NADH:flavin oxidoreductase</fullName>
    </alternativeName>
</protein>
<keyword evidence="2 5" id="KW-0288">FMN</keyword>
<comment type="function">
    <text evidence="5">Catalyzes the reduction of FMN to FMNH2 which is used to reduce pyrimidine by RutA via the Rut pathway.</text>
</comment>
<dbReference type="HAMAP" id="MF_00833">
    <property type="entry name" value="RutF"/>
    <property type="match status" value="1"/>
</dbReference>
<dbReference type="EMBL" id="CP073633">
    <property type="protein sequence ID" value="WHQ71822.1"/>
    <property type="molecule type" value="Genomic_DNA"/>
</dbReference>
<proteinExistence type="inferred from homology"/>
<organism evidence="8 9">
    <name type="scientific">Methylorubrum extorquens</name>
    <name type="common">Methylobacterium dichloromethanicum</name>
    <name type="synonym">Methylobacterium extorquens</name>
    <dbReference type="NCBI Taxonomy" id="408"/>
    <lineage>
        <taxon>Bacteria</taxon>
        <taxon>Pseudomonadati</taxon>
        <taxon>Pseudomonadota</taxon>
        <taxon>Alphaproteobacteria</taxon>
        <taxon>Hyphomicrobiales</taxon>
        <taxon>Methylobacteriaceae</taxon>
        <taxon>Methylorubrum</taxon>
    </lineage>
</organism>
<dbReference type="Gene3D" id="2.30.110.10">
    <property type="entry name" value="Electron Transport, Fmn-binding Protein, Chain A"/>
    <property type="match status" value="1"/>
</dbReference>
<dbReference type="SUPFAM" id="SSF50475">
    <property type="entry name" value="FMN-binding split barrel"/>
    <property type="match status" value="1"/>
</dbReference>
<evidence type="ECO:0000256" key="2">
    <source>
        <dbReference type="ARBA" id="ARBA00022643"/>
    </source>
</evidence>
<feature type="domain" description="Flavin reductase like" evidence="7">
    <location>
        <begin position="24"/>
        <end position="169"/>
    </location>
</feature>
<gene>
    <name evidence="5 8" type="primary">rutF</name>
    <name evidence="8" type="ORF">KEC54_09885</name>
</gene>
<dbReference type="InterPro" id="IPR050268">
    <property type="entry name" value="NADH-dep_flavin_reductase"/>
</dbReference>
<dbReference type="GO" id="GO:0006212">
    <property type="term" value="P:uracil catabolic process"/>
    <property type="evidence" value="ECO:0007669"/>
    <property type="project" value="UniProtKB-UniRule"/>
</dbReference>
<dbReference type="AlphaFoldDB" id="A0AAX3WNM3"/>
<evidence type="ECO:0000313" key="9">
    <source>
        <dbReference type="Proteomes" id="UP001223720"/>
    </source>
</evidence>
<dbReference type="GO" id="GO:0019740">
    <property type="term" value="P:nitrogen utilization"/>
    <property type="evidence" value="ECO:0007669"/>
    <property type="project" value="UniProtKB-UniRule"/>
</dbReference>
<feature type="region of interest" description="Disordered" evidence="6">
    <location>
        <begin position="171"/>
        <end position="205"/>
    </location>
</feature>
<dbReference type="InterPro" id="IPR012349">
    <property type="entry name" value="Split_barrel_FMN-bd"/>
</dbReference>
<comment type="catalytic activity">
    <reaction evidence="5">
        <text>FMNH2 + NAD(+) = FMN + NADH + 2 H(+)</text>
        <dbReference type="Rhea" id="RHEA:21620"/>
        <dbReference type="ChEBI" id="CHEBI:15378"/>
        <dbReference type="ChEBI" id="CHEBI:57540"/>
        <dbReference type="ChEBI" id="CHEBI:57618"/>
        <dbReference type="ChEBI" id="CHEBI:57945"/>
        <dbReference type="ChEBI" id="CHEBI:58210"/>
        <dbReference type="EC" id="1.5.1.42"/>
    </reaction>
</comment>
<evidence type="ECO:0000259" key="7">
    <source>
        <dbReference type="SMART" id="SM00903"/>
    </source>
</evidence>